<evidence type="ECO:0000313" key="2">
    <source>
        <dbReference type="EMBL" id="ADB86808.1"/>
    </source>
</evidence>
<gene>
    <name evidence="2" type="ordered locus">LD85_1129</name>
</gene>
<dbReference type="InterPro" id="IPR007842">
    <property type="entry name" value="HEPN_dom"/>
</dbReference>
<reference evidence="3" key="1">
    <citation type="journal article" date="2009" name="Proc. Natl. Acad. Sci. U.S.A.">
        <title>Biogeography of the Sulfolobus islandicus pan-genome.</title>
        <authorList>
            <person name="Reno M.L."/>
            <person name="Held N.L."/>
            <person name="Fields C.J."/>
            <person name="Burke P.V."/>
            <person name="Whitaker R.J."/>
        </authorList>
    </citation>
    <scope>NUCLEOTIDE SEQUENCE [LARGE SCALE GENOMIC DNA]</scope>
    <source>
        <strain evidence="3">L.D.8.5 / Lassen #2</strain>
    </source>
</reference>
<dbReference type="AlphaFoldDB" id="D2PJ55"/>
<organism evidence="2 3">
    <name type="scientific">Saccharolobus islandicus (strain L.D.8.5 / Lassen #2)</name>
    <name type="common">Sulfolobus islandicus</name>
    <dbReference type="NCBI Taxonomy" id="425944"/>
    <lineage>
        <taxon>Archaea</taxon>
        <taxon>Thermoproteota</taxon>
        <taxon>Thermoprotei</taxon>
        <taxon>Sulfolobales</taxon>
        <taxon>Sulfolobaceae</taxon>
        <taxon>Saccharolobus</taxon>
    </lineage>
</organism>
<dbReference type="HOGENOM" id="CLU_762114_0_0_2"/>
<evidence type="ECO:0000259" key="1">
    <source>
        <dbReference type="Pfam" id="PF05168"/>
    </source>
</evidence>
<dbReference type="EMBL" id="CP001731">
    <property type="protein sequence ID" value="ADB86808.1"/>
    <property type="molecule type" value="Genomic_DNA"/>
</dbReference>
<evidence type="ECO:0000313" key="3">
    <source>
        <dbReference type="Proteomes" id="UP000001404"/>
    </source>
</evidence>
<proteinExistence type="predicted"/>
<sequence length="363" mass="42803">MTNAYVSCADLLLEEAKRDLEASRLLYYGKYIEQSLFYLQQAAEKAHKTFRCAMQYLFQSVPEKIGECLESKLTQSSPYYPLVYTVTYYIKQLNIDDIEKFLKEKYSHDTISGFSKELEEFDKEFKFLKNILIYTLNTISQNLGTLIDDMADIVIKNIIYVKMKELKNYLGQKHTEEEHIRRIIEYYNLKNPIVFDTLSIFLYNFLKNILQNSLNNIMTIFDEKTKEEYDKYLRSMVNSVSSAIISYEILVLLNLVLSNYAEASRYPDLKNFKPIKDRIPQYILQNLEQLMNSAMLSLDFIEKLVVFIKNIDNNFSYICDKIEKNSIVEVINKIDKTLSIYGKYLSSMLKDINKLIHEKKNNQ</sequence>
<name>D2PJ55_SACI9</name>
<feature type="domain" description="HEPN" evidence="1">
    <location>
        <begin position="11"/>
        <end position="49"/>
    </location>
</feature>
<dbReference type="Proteomes" id="UP000001404">
    <property type="component" value="Chromosome"/>
</dbReference>
<dbReference type="RefSeq" id="WP_012952727.1">
    <property type="nucleotide sequence ID" value="NC_013769.1"/>
</dbReference>
<accession>D2PJ55</accession>
<dbReference type="KEGG" id="sii:LD85_1129"/>
<dbReference type="Gene3D" id="1.20.120.330">
    <property type="entry name" value="Nucleotidyltransferases domain 2"/>
    <property type="match status" value="1"/>
</dbReference>
<dbReference type="SUPFAM" id="SSF81593">
    <property type="entry name" value="Nucleotidyltransferase substrate binding subunit/domain"/>
    <property type="match status" value="1"/>
</dbReference>
<protein>
    <recommendedName>
        <fullName evidence="1">HEPN domain-containing protein</fullName>
    </recommendedName>
</protein>
<dbReference type="Pfam" id="PF05168">
    <property type="entry name" value="HEPN"/>
    <property type="match status" value="1"/>
</dbReference>